<keyword evidence="8" id="KW-1185">Reference proteome</keyword>
<gene>
    <name evidence="7" type="ORF">DXZ20_05225</name>
</gene>
<evidence type="ECO:0000256" key="1">
    <source>
        <dbReference type="ARBA" id="ARBA00022555"/>
    </source>
</evidence>
<evidence type="ECO:0000313" key="7">
    <source>
        <dbReference type="EMBL" id="NEZ55088.1"/>
    </source>
</evidence>
<dbReference type="Gene3D" id="3.30.56.70">
    <property type="entry name" value="N2,N2-dimethylguanosine tRNA methyltransferase, C-terminal domain"/>
    <property type="match status" value="1"/>
</dbReference>
<keyword evidence="3 7" id="KW-0808">Transferase</keyword>
<dbReference type="EMBL" id="QXHD01000004">
    <property type="protein sequence ID" value="NEZ55088.1"/>
    <property type="molecule type" value="Genomic_DNA"/>
</dbReference>
<evidence type="ECO:0000256" key="6">
    <source>
        <dbReference type="ARBA" id="ARBA00022884"/>
    </source>
</evidence>
<dbReference type="GO" id="GO:0000049">
    <property type="term" value="F:tRNA binding"/>
    <property type="evidence" value="ECO:0007669"/>
    <property type="project" value="UniProtKB-KW"/>
</dbReference>
<keyword evidence="6" id="KW-0694">RNA-binding</keyword>
<dbReference type="GO" id="GO:0002940">
    <property type="term" value="P:tRNA N2-guanine methylation"/>
    <property type="evidence" value="ECO:0007669"/>
    <property type="project" value="TreeGrafter"/>
</dbReference>
<dbReference type="InterPro" id="IPR029063">
    <property type="entry name" value="SAM-dependent_MTases_sf"/>
</dbReference>
<dbReference type="PANTHER" id="PTHR10631:SF9">
    <property type="entry name" value="TRNA (GUANINE(26)-N(2))-DIMETHYLTRANSFERASE"/>
    <property type="match status" value="1"/>
</dbReference>
<keyword evidence="2 7" id="KW-0489">Methyltransferase</keyword>
<evidence type="ECO:0000256" key="3">
    <source>
        <dbReference type="ARBA" id="ARBA00022679"/>
    </source>
</evidence>
<keyword evidence="5" id="KW-0819">tRNA processing</keyword>
<dbReference type="PANTHER" id="PTHR10631">
    <property type="entry name" value="N 2 ,N 2 -DIMETHYLGUANOSINE TRNA METHYLTRANSFERASE"/>
    <property type="match status" value="1"/>
</dbReference>
<evidence type="ECO:0000256" key="4">
    <source>
        <dbReference type="ARBA" id="ARBA00022691"/>
    </source>
</evidence>
<name>A0A6M0RFT9_9CYAN</name>
<dbReference type="InterPro" id="IPR042296">
    <property type="entry name" value="tRNA_met_Trm1_C"/>
</dbReference>
<dbReference type="PROSITE" id="PS51626">
    <property type="entry name" value="SAM_MT_TRM1"/>
    <property type="match status" value="1"/>
</dbReference>
<keyword evidence="4" id="KW-0949">S-adenosyl-L-methionine</keyword>
<protein>
    <submittedName>
        <fullName evidence="7">tRNA (Guanine-N1)-methyltransferase</fullName>
    </submittedName>
</protein>
<accession>A0A6M0RFT9</accession>
<comment type="caution">
    <text evidence="7">The sequence shown here is derived from an EMBL/GenBank/DDBJ whole genome shotgun (WGS) entry which is preliminary data.</text>
</comment>
<dbReference type="AlphaFoldDB" id="A0A6M0RFT9"/>
<sequence>MNRQASIVNPKMQGGHCLSHTEHPNTDYQQEGKARFAIANAFYRSSSQIGRDLAVLAAAIYRQQQGQLRVIDAMTGCGVRPLRYHLEAGADWVWANEGNPELKAVLRKNLRHGMAPEAYCITHQDANQLFFSCAQKQDYYDLIDIDSFGSPTPFINTALWAIKLGGLLYLTSTDGRTTGGHALTKSVQIYGACARNHPAVHEQGLRLLIGCAAQQAASRGFHIEPVFSIFNGFIHRVMVRVVTGSWQDEHYGFLAYCHSCGQFRSANWRQLGQLNCGACGAPPVVSGPMWLGPLHDVDYVGQMAVLATQWHWPQRIQRWLAVMLQEAAMPPYYYPLAEIGRRGQMDIPARDRLIRGICDRSTGNNYCATRTHLDAQAIKTNAPLAVCLDIAKRLQNK</sequence>
<dbReference type="GO" id="GO:0016423">
    <property type="term" value="F:tRNA (guanine) methyltransferase activity"/>
    <property type="evidence" value="ECO:0007669"/>
    <property type="project" value="InterPro"/>
</dbReference>
<dbReference type="Proteomes" id="UP000481033">
    <property type="component" value="Unassembled WGS sequence"/>
</dbReference>
<proteinExistence type="predicted"/>
<evidence type="ECO:0000256" key="5">
    <source>
        <dbReference type="ARBA" id="ARBA00022694"/>
    </source>
</evidence>
<dbReference type="Gene3D" id="3.40.50.150">
    <property type="entry name" value="Vaccinia Virus protein VP39"/>
    <property type="match status" value="1"/>
</dbReference>
<organism evidence="7 8">
    <name type="scientific">Adonisia turfae CCMR0081</name>
    <dbReference type="NCBI Taxonomy" id="2292702"/>
    <lineage>
        <taxon>Bacteria</taxon>
        <taxon>Bacillati</taxon>
        <taxon>Cyanobacteriota</taxon>
        <taxon>Adonisia</taxon>
        <taxon>Adonisia turfae</taxon>
    </lineage>
</organism>
<reference evidence="7 8" key="1">
    <citation type="journal article" date="2020" name="Microb. Ecol.">
        <title>Ecogenomics of the Marine Benthic Filamentous Cyanobacterium Adonisia.</title>
        <authorList>
            <person name="Walter J.M."/>
            <person name="Coutinho F.H."/>
            <person name="Leomil L."/>
            <person name="Hargreaves P.I."/>
            <person name="Campeao M.E."/>
            <person name="Vieira V.V."/>
            <person name="Silva B.S."/>
            <person name="Fistarol G.O."/>
            <person name="Salomon P.S."/>
            <person name="Sawabe T."/>
            <person name="Mino S."/>
            <person name="Hosokawa M."/>
            <person name="Miyashita H."/>
            <person name="Maruyama F."/>
            <person name="van Verk M.C."/>
            <person name="Dutilh B.E."/>
            <person name="Thompson C.C."/>
            <person name="Thompson F.L."/>
        </authorList>
    </citation>
    <scope>NUCLEOTIDE SEQUENCE [LARGE SCALE GENOMIC DNA]</scope>
    <source>
        <strain evidence="7 8">CCMR0081</strain>
    </source>
</reference>
<dbReference type="Pfam" id="PF02005">
    <property type="entry name" value="TRM"/>
    <property type="match status" value="1"/>
</dbReference>
<evidence type="ECO:0000256" key="2">
    <source>
        <dbReference type="ARBA" id="ARBA00022603"/>
    </source>
</evidence>
<dbReference type="SUPFAM" id="SSF53335">
    <property type="entry name" value="S-adenosyl-L-methionine-dependent methyltransferases"/>
    <property type="match status" value="1"/>
</dbReference>
<keyword evidence="1" id="KW-0820">tRNA-binding</keyword>
<dbReference type="InterPro" id="IPR002905">
    <property type="entry name" value="Trm1"/>
</dbReference>
<evidence type="ECO:0000313" key="8">
    <source>
        <dbReference type="Proteomes" id="UP000481033"/>
    </source>
</evidence>